<dbReference type="PANTHER" id="PTHR43393">
    <property type="entry name" value="CYTOKININ RIBOSIDE 5'-MONOPHOSPHATE PHOSPHORIBOHYDROLASE"/>
    <property type="match status" value="1"/>
</dbReference>
<dbReference type="EMBL" id="FOHB01000001">
    <property type="protein sequence ID" value="SER66270.1"/>
    <property type="molecule type" value="Genomic_DNA"/>
</dbReference>
<dbReference type="InterPro" id="IPR052341">
    <property type="entry name" value="LOG_family_nucleotidases"/>
</dbReference>
<proteinExistence type="predicted"/>
<dbReference type="RefSeq" id="WP_091755548.1">
    <property type="nucleotide sequence ID" value="NZ_FOHB01000001.1"/>
</dbReference>
<dbReference type="PANTHER" id="PTHR43393:SF3">
    <property type="entry name" value="LYSINE DECARBOXYLASE-LIKE PROTEIN"/>
    <property type="match status" value="1"/>
</dbReference>
<dbReference type="Pfam" id="PF18306">
    <property type="entry name" value="LDcluster4"/>
    <property type="match status" value="1"/>
</dbReference>
<dbReference type="GO" id="GO:0005829">
    <property type="term" value="C:cytosol"/>
    <property type="evidence" value="ECO:0007669"/>
    <property type="project" value="TreeGrafter"/>
</dbReference>
<name>A0A1H9R0M0_9MICO</name>
<protein>
    <submittedName>
        <fullName evidence="1">Predicted Rossmann fold nucleotide-binding protein</fullName>
    </submittedName>
</protein>
<dbReference type="Gene3D" id="3.40.50.450">
    <property type="match status" value="1"/>
</dbReference>
<dbReference type="OrthoDB" id="9807160at2"/>
<dbReference type="SUPFAM" id="SSF102405">
    <property type="entry name" value="MCP/YpsA-like"/>
    <property type="match status" value="1"/>
</dbReference>
<reference evidence="2" key="1">
    <citation type="submission" date="2016-10" db="EMBL/GenBank/DDBJ databases">
        <authorList>
            <person name="Varghese N."/>
            <person name="Submissions S."/>
        </authorList>
    </citation>
    <scope>NUCLEOTIDE SEQUENCE [LARGE SCALE GENOMIC DNA]</scope>
    <source>
        <strain evidence="2">CGMCC 1.6963</strain>
    </source>
</reference>
<evidence type="ECO:0000313" key="2">
    <source>
        <dbReference type="Proteomes" id="UP000199019"/>
    </source>
</evidence>
<gene>
    <name evidence="1" type="ORF">SAMN05216199_0819</name>
</gene>
<keyword evidence="2" id="KW-1185">Reference proteome</keyword>
<evidence type="ECO:0000313" key="1">
    <source>
        <dbReference type="EMBL" id="SER66270.1"/>
    </source>
</evidence>
<dbReference type="AlphaFoldDB" id="A0A1H9R0M0"/>
<dbReference type="STRING" id="587636.SAMN05216199_0819"/>
<organism evidence="1 2">
    <name type="scientific">Pedococcus cremeus</name>
    <dbReference type="NCBI Taxonomy" id="587636"/>
    <lineage>
        <taxon>Bacteria</taxon>
        <taxon>Bacillati</taxon>
        <taxon>Actinomycetota</taxon>
        <taxon>Actinomycetes</taxon>
        <taxon>Micrococcales</taxon>
        <taxon>Intrasporangiaceae</taxon>
        <taxon>Pedococcus</taxon>
    </lineage>
</organism>
<accession>A0A1H9R0M0</accession>
<dbReference type="InterPro" id="IPR041164">
    <property type="entry name" value="LDcluster4"/>
</dbReference>
<dbReference type="Proteomes" id="UP000199019">
    <property type="component" value="Unassembled WGS sequence"/>
</dbReference>
<sequence>MTADREIETLHDLERTLALGLPLCGLRLQDLDLTRHEPELLARTDVEGLVVLGGRLSPELESHLRAHHALIFPTDPHAPVNPYRATLYQPNELYAGLAGDGYDATPDALAYHWSRDAQLRHDAFVTLLRAIHDDSMSDALTEFVGTRPVVGVMGGHALARGTQGYAAAARLGHTLASQGLVVATGGGPGAMEAANLGAFCAEPAQLEDALQRLAAVPSFRPDIAPWARLALVLHDEVMGAGRPRRVSSVGIPTWFYGHEPPNVFCDGIAKYFSNAIREDGLLARCTAGLVVLEGAAGTVQEVFQAATRLYYAAEGSDLPPMVLVGARHWTEVLPVWPALQALAHGHGMAGALHLVDDVGEVAALLRT</sequence>